<proteinExistence type="predicted"/>
<evidence type="ECO:0000313" key="3">
    <source>
        <dbReference type="Proteomes" id="UP000035722"/>
    </source>
</evidence>
<feature type="transmembrane region" description="Helical" evidence="1">
    <location>
        <begin position="111"/>
        <end position="131"/>
    </location>
</feature>
<accession>A0A024GWW5</accession>
<keyword evidence="3" id="KW-1185">Reference proteome</keyword>
<organism evidence="2 3">
    <name type="scientific">Pseudarthrobacter siccitolerans</name>
    <dbReference type="NCBI Taxonomy" id="861266"/>
    <lineage>
        <taxon>Bacteria</taxon>
        <taxon>Bacillati</taxon>
        <taxon>Actinomycetota</taxon>
        <taxon>Actinomycetes</taxon>
        <taxon>Micrococcales</taxon>
        <taxon>Micrococcaceae</taxon>
        <taxon>Pseudarthrobacter</taxon>
    </lineage>
</organism>
<evidence type="ECO:0000256" key="1">
    <source>
        <dbReference type="SAM" id="Phobius"/>
    </source>
</evidence>
<gene>
    <name evidence="2" type="ORF">ARTSIC4J27_187</name>
</gene>
<protein>
    <submittedName>
        <fullName evidence="2">Uncharacterized protein</fullName>
    </submittedName>
</protein>
<dbReference type="OrthoDB" id="4955290at2"/>
<dbReference type="RefSeq" id="WP_050053339.1">
    <property type="nucleotide sequence ID" value="NZ_CAQI01000025.1"/>
</dbReference>
<dbReference type="STRING" id="861266.ARTSIC4J27_187"/>
<sequence length="137" mass="14136">MDVPPPSADEQPQPEAPVAALTKEAETGQYTRKATHSVTMGVLAVVSMIVTAPLAMFAMLGTYPSDGGPSPMPWVTPLVFFSLPLLFALPSLVLAISVIKNSPDTSPARSSAAFALCVSGLVFALALGPALDQLGNI</sequence>
<feature type="transmembrane region" description="Helical" evidence="1">
    <location>
        <begin position="78"/>
        <end position="99"/>
    </location>
</feature>
<feature type="transmembrane region" description="Helical" evidence="1">
    <location>
        <begin position="38"/>
        <end position="58"/>
    </location>
</feature>
<dbReference type="AlphaFoldDB" id="A0A024GWW5"/>
<keyword evidence="1" id="KW-1133">Transmembrane helix</keyword>
<dbReference type="Proteomes" id="UP000035722">
    <property type="component" value="Unassembled WGS sequence"/>
</dbReference>
<dbReference type="EMBL" id="CAQI01000025">
    <property type="protein sequence ID" value="CCQ44263.1"/>
    <property type="molecule type" value="Genomic_DNA"/>
</dbReference>
<reference evidence="3" key="1">
    <citation type="journal article" date="2014" name="Genome Announc.">
        <title>Genome Sequence of Arthrobacter siccitolerans 4J27, a Xeroprotectant-Producing Desiccation-Tolerant Microorganism.</title>
        <authorList>
            <person name="Manzanera M."/>
            <person name="Santa-Cruz-Calvo L."/>
            <person name="Vilchez J.I."/>
            <person name="Garcia-Fontana C."/>
            <person name="Silva-Castro G.A."/>
            <person name="Calvo C."/>
            <person name="Gonzalez-Lopez J."/>
        </authorList>
    </citation>
    <scope>NUCLEOTIDE SEQUENCE [LARGE SCALE GENOMIC DNA]</scope>
    <source>
        <strain evidence="3">4J27</strain>
    </source>
</reference>
<keyword evidence="1" id="KW-0812">Transmembrane</keyword>
<comment type="caution">
    <text evidence="2">The sequence shown here is derived from an EMBL/GenBank/DDBJ whole genome shotgun (WGS) entry which is preliminary data.</text>
</comment>
<keyword evidence="1" id="KW-0472">Membrane</keyword>
<evidence type="ECO:0000313" key="2">
    <source>
        <dbReference type="EMBL" id="CCQ44263.1"/>
    </source>
</evidence>
<name>A0A024GWW5_9MICC</name>